<evidence type="ECO:0000313" key="6">
    <source>
        <dbReference type="Proteomes" id="UP000467840"/>
    </source>
</evidence>
<dbReference type="Pfam" id="PF01535">
    <property type="entry name" value="PPR"/>
    <property type="match status" value="3"/>
</dbReference>
<gene>
    <name evidence="5" type="ORF">GH714_018897</name>
</gene>
<protein>
    <recommendedName>
        <fullName evidence="4">DYW domain-containing protein</fullName>
    </recommendedName>
</protein>
<dbReference type="Pfam" id="PF13041">
    <property type="entry name" value="PPR_2"/>
    <property type="match status" value="1"/>
</dbReference>
<feature type="domain" description="DYW" evidence="4">
    <location>
        <begin position="370"/>
        <end position="428"/>
    </location>
</feature>
<comment type="caution">
    <text evidence="5">The sequence shown here is derived from an EMBL/GenBank/DDBJ whole genome shotgun (WGS) entry which is preliminary data.</text>
</comment>
<accession>A0A6A6MB57</accession>
<dbReference type="Pfam" id="PF20431">
    <property type="entry name" value="E_motif"/>
    <property type="match status" value="1"/>
</dbReference>
<dbReference type="AlphaFoldDB" id="A0A6A6MB57"/>
<dbReference type="InterPro" id="IPR002885">
    <property type="entry name" value="PPR_rpt"/>
</dbReference>
<evidence type="ECO:0000256" key="2">
    <source>
        <dbReference type="ARBA" id="ARBA00022737"/>
    </source>
</evidence>
<name>A0A6A6MB57_HEVBR</name>
<dbReference type="PANTHER" id="PTHR47926">
    <property type="entry name" value="PENTATRICOPEPTIDE REPEAT-CONTAINING PROTEIN"/>
    <property type="match status" value="1"/>
</dbReference>
<dbReference type="EMBL" id="JAAGAX010000006">
    <property type="protein sequence ID" value="KAF2310981.1"/>
    <property type="molecule type" value="Genomic_DNA"/>
</dbReference>
<sequence>MPESNVVSWTSLMAGYVDTGQPKFAIWLFRKMPESSVSPNDFTFATVINASSMLADLETGKKIHTHIEILGFQGNLVVCSSLVDMYGKCNDVDGARRVFDLMDYRNVVSWTSMIAAYAQNARGHEALQVFKEFSCSMQESPNHFMLASVINACASLGKLVSGKITHGAVIRRGHELNDVVASALVDMYAKCGSFSYSDKVFRRIQDPSVISYTSMIVGAANHSGLVDDGLEHLNSMHEKHGLMPDTKHYTCVVDMLSRVGRIDEAYQLAKSIRVNPDEGALLWASSRRICHIIYQHLCIGGEWENAHSLRSEMKRIGVHKEPGCSWVEIRDSTYVFYAGDVSFESGNEVLCLLKEMERRMKERGYVGGSTGLVFVDVEQEVKEEIVGLHSERLALAFGLITIPKGITIRVMKNLRMCKDCHEAFKLIRFLVKFI</sequence>
<reference evidence="5 6" key="1">
    <citation type="journal article" date="2020" name="Mol. Plant">
        <title>The Chromosome-Based Rubber Tree Genome Provides New Insights into Spurge Genome Evolution and Rubber Biosynthesis.</title>
        <authorList>
            <person name="Liu J."/>
            <person name="Shi C."/>
            <person name="Shi C.C."/>
            <person name="Li W."/>
            <person name="Zhang Q.J."/>
            <person name="Zhang Y."/>
            <person name="Li K."/>
            <person name="Lu H.F."/>
            <person name="Shi C."/>
            <person name="Zhu S.T."/>
            <person name="Xiao Z.Y."/>
            <person name="Nan H."/>
            <person name="Yue Y."/>
            <person name="Zhu X.G."/>
            <person name="Wu Y."/>
            <person name="Hong X.N."/>
            <person name="Fan G.Y."/>
            <person name="Tong Y."/>
            <person name="Zhang D."/>
            <person name="Mao C.L."/>
            <person name="Liu Y.L."/>
            <person name="Hao S.J."/>
            <person name="Liu W.Q."/>
            <person name="Lv M.Q."/>
            <person name="Zhang H.B."/>
            <person name="Liu Y."/>
            <person name="Hu-Tang G.R."/>
            <person name="Wang J.P."/>
            <person name="Wang J.H."/>
            <person name="Sun Y.H."/>
            <person name="Ni S.B."/>
            <person name="Chen W.B."/>
            <person name="Zhang X.C."/>
            <person name="Jiao Y.N."/>
            <person name="Eichler E.E."/>
            <person name="Li G.H."/>
            <person name="Liu X."/>
            <person name="Gao L.Z."/>
        </authorList>
    </citation>
    <scope>NUCLEOTIDE SEQUENCE [LARGE SCALE GENOMIC DNA]</scope>
    <source>
        <strain evidence="6">cv. GT1</strain>
        <tissue evidence="5">Leaf</tissue>
    </source>
</reference>
<dbReference type="InterPro" id="IPR046848">
    <property type="entry name" value="E_motif"/>
</dbReference>
<dbReference type="GO" id="GO:0003723">
    <property type="term" value="F:RNA binding"/>
    <property type="evidence" value="ECO:0007669"/>
    <property type="project" value="InterPro"/>
</dbReference>
<dbReference type="FunFam" id="1.25.40.10:FF:002781">
    <property type="entry name" value="Uncharacterized protein"/>
    <property type="match status" value="1"/>
</dbReference>
<feature type="repeat" description="PPR" evidence="3">
    <location>
        <begin position="5"/>
        <end position="39"/>
    </location>
</feature>
<evidence type="ECO:0000256" key="1">
    <source>
        <dbReference type="ARBA" id="ARBA00006643"/>
    </source>
</evidence>
<dbReference type="InterPro" id="IPR032867">
    <property type="entry name" value="DYW_dom"/>
</dbReference>
<dbReference type="Pfam" id="PF14432">
    <property type="entry name" value="DYW_deaminase"/>
    <property type="match status" value="1"/>
</dbReference>
<comment type="similarity">
    <text evidence="1">Belongs to the PPR family. PCMP-H subfamily.</text>
</comment>
<evidence type="ECO:0000259" key="4">
    <source>
        <dbReference type="Pfam" id="PF14432"/>
    </source>
</evidence>
<dbReference type="GO" id="GO:0008270">
    <property type="term" value="F:zinc ion binding"/>
    <property type="evidence" value="ECO:0007669"/>
    <property type="project" value="InterPro"/>
</dbReference>
<dbReference type="PROSITE" id="PS51375">
    <property type="entry name" value="PPR"/>
    <property type="match status" value="2"/>
</dbReference>
<evidence type="ECO:0000256" key="3">
    <source>
        <dbReference type="PROSITE-ProRule" id="PRU00708"/>
    </source>
</evidence>
<dbReference type="PANTHER" id="PTHR47926:SF449">
    <property type="entry name" value="PENTATRICOPEPTIDE REPEAT-CONTAINING PROTEIN"/>
    <property type="match status" value="1"/>
</dbReference>
<dbReference type="InterPro" id="IPR011990">
    <property type="entry name" value="TPR-like_helical_dom_sf"/>
</dbReference>
<dbReference type="Proteomes" id="UP000467840">
    <property type="component" value="Chromosome 14"/>
</dbReference>
<dbReference type="InterPro" id="IPR046960">
    <property type="entry name" value="PPR_At4g14850-like_plant"/>
</dbReference>
<proteinExistence type="inferred from homology"/>
<feature type="repeat" description="PPR" evidence="3">
    <location>
        <begin position="75"/>
        <end position="109"/>
    </location>
</feature>
<keyword evidence="6" id="KW-1185">Reference proteome</keyword>
<keyword evidence="2" id="KW-0677">Repeat</keyword>
<evidence type="ECO:0000313" key="5">
    <source>
        <dbReference type="EMBL" id="KAF2310981.1"/>
    </source>
</evidence>
<dbReference type="GO" id="GO:0009451">
    <property type="term" value="P:RNA modification"/>
    <property type="evidence" value="ECO:0007669"/>
    <property type="project" value="InterPro"/>
</dbReference>
<dbReference type="NCBIfam" id="TIGR00756">
    <property type="entry name" value="PPR"/>
    <property type="match status" value="3"/>
</dbReference>
<dbReference type="Gene3D" id="1.25.40.10">
    <property type="entry name" value="Tetratricopeptide repeat domain"/>
    <property type="match status" value="3"/>
</dbReference>
<organism evidence="5 6">
    <name type="scientific">Hevea brasiliensis</name>
    <name type="common">Para rubber tree</name>
    <name type="synonym">Siphonia brasiliensis</name>
    <dbReference type="NCBI Taxonomy" id="3981"/>
    <lineage>
        <taxon>Eukaryota</taxon>
        <taxon>Viridiplantae</taxon>
        <taxon>Streptophyta</taxon>
        <taxon>Embryophyta</taxon>
        <taxon>Tracheophyta</taxon>
        <taxon>Spermatophyta</taxon>
        <taxon>Magnoliopsida</taxon>
        <taxon>eudicotyledons</taxon>
        <taxon>Gunneridae</taxon>
        <taxon>Pentapetalae</taxon>
        <taxon>rosids</taxon>
        <taxon>fabids</taxon>
        <taxon>Malpighiales</taxon>
        <taxon>Euphorbiaceae</taxon>
        <taxon>Crotonoideae</taxon>
        <taxon>Micrandreae</taxon>
        <taxon>Hevea</taxon>
    </lineage>
</organism>